<dbReference type="InterPro" id="IPR036390">
    <property type="entry name" value="WH_DNA-bd_sf"/>
</dbReference>
<dbReference type="SUPFAM" id="SSF46785">
    <property type="entry name" value="Winged helix' DNA-binding domain"/>
    <property type="match status" value="1"/>
</dbReference>
<dbReference type="PANTHER" id="PTHR30432:SF1">
    <property type="entry name" value="DNA-BINDING TRANSCRIPTIONAL DUAL REGULATOR MODE"/>
    <property type="match status" value="1"/>
</dbReference>
<dbReference type="InterPro" id="IPR051815">
    <property type="entry name" value="Molybdate_resp_trans_reg"/>
</dbReference>
<evidence type="ECO:0000313" key="2">
    <source>
        <dbReference type="EMBL" id="TGD92124.1"/>
    </source>
</evidence>
<keyword evidence="3" id="KW-1185">Reference proteome</keyword>
<dbReference type="RefSeq" id="WP_135419944.1">
    <property type="nucleotide sequence ID" value="NZ_SRLB01000066.1"/>
</dbReference>
<protein>
    <submittedName>
        <fullName evidence="2">LysR family transcriptional regulator</fullName>
    </submittedName>
</protein>
<dbReference type="Gene3D" id="1.10.10.10">
    <property type="entry name" value="Winged helix-like DNA-binding domain superfamily/Winged helix DNA-binding domain"/>
    <property type="match status" value="1"/>
</dbReference>
<dbReference type="EMBL" id="SRLB01000066">
    <property type="protein sequence ID" value="TGD92124.1"/>
    <property type="molecule type" value="Genomic_DNA"/>
</dbReference>
<organism evidence="2 3">
    <name type="scientific">Methylobacterium nonmethylotrophicum</name>
    <dbReference type="NCBI Taxonomy" id="1141884"/>
    <lineage>
        <taxon>Bacteria</taxon>
        <taxon>Pseudomonadati</taxon>
        <taxon>Pseudomonadota</taxon>
        <taxon>Alphaproteobacteria</taxon>
        <taxon>Hyphomicrobiales</taxon>
        <taxon>Methylobacteriaceae</taxon>
        <taxon>Methylobacterium</taxon>
    </lineage>
</organism>
<dbReference type="OrthoDB" id="9800709at2"/>
<accession>A0A4Z0ND82</accession>
<evidence type="ECO:0000313" key="3">
    <source>
        <dbReference type="Proteomes" id="UP000297535"/>
    </source>
</evidence>
<dbReference type="Proteomes" id="UP000297535">
    <property type="component" value="Unassembled WGS sequence"/>
</dbReference>
<comment type="caution">
    <text evidence="2">The sequence shown here is derived from an EMBL/GenBank/DDBJ whole genome shotgun (WGS) entry which is preliminary data.</text>
</comment>
<sequence length="122" mass="12527">MASLSIRLDLDAGIRVGPGKIRLLEAIAAHGSISAAGRALGMSYRRAWLLVDELNGAFAEPVVAGRAGGRSGGGAAVTPFGERLIACYRGIERDAAQAARERLAGLADALAPARVPPGPRMP</sequence>
<dbReference type="Pfam" id="PF00126">
    <property type="entry name" value="HTH_1"/>
    <property type="match status" value="1"/>
</dbReference>
<feature type="domain" description="HTH lysR-type" evidence="1">
    <location>
        <begin position="21"/>
        <end position="82"/>
    </location>
</feature>
<proteinExistence type="predicted"/>
<dbReference type="InterPro" id="IPR000847">
    <property type="entry name" value="LysR_HTH_N"/>
</dbReference>
<name>A0A4Z0ND82_9HYPH</name>
<reference evidence="2 3" key="1">
    <citation type="submission" date="2019-04" db="EMBL/GenBank/DDBJ databases">
        <authorList>
            <person name="Feng G."/>
            <person name="Zhu H."/>
        </authorList>
    </citation>
    <scope>NUCLEOTIDE SEQUENCE [LARGE SCALE GENOMIC DNA]</scope>
    <source>
        <strain evidence="2 3">6HR-1</strain>
    </source>
</reference>
<dbReference type="PANTHER" id="PTHR30432">
    <property type="entry name" value="TRANSCRIPTIONAL REGULATOR MODE"/>
    <property type="match status" value="1"/>
</dbReference>
<dbReference type="InterPro" id="IPR036388">
    <property type="entry name" value="WH-like_DNA-bd_sf"/>
</dbReference>
<dbReference type="AlphaFoldDB" id="A0A4Z0ND82"/>
<evidence type="ECO:0000259" key="1">
    <source>
        <dbReference type="Pfam" id="PF00126"/>
    </source>
</evidence>
<gene>
    <name evidence="2" type="ORF">EU555_35215</name>
</gene>
<dbReference type="GO" id="GO:0003700">
    <property type="term" value="F:DNA-binding transcription factor activity"/>
    <property type="evidence" value="ECO:0007669"/>
    <property type="project" value="InterPro"/>
</dbReference>